<dbReference type="Proteomes" id="UP000010290">
    <property type="component" value="Plasmid pPSN1"/>
</dbReference>
<dbReference type="EMBL" id="AKKN01000015">
    <property type="protein sequence ID" value="EKT52963.1"/>
    <property type="molecule type" value="Genomic_DNA"/>
</dbReference>
<sequence length="77" mass="9102">MSKSDRKFVNLSQDHELEDWLYRNKFSKKEENLNELIEIINNNVKDGNTSDNITWEELDSALKNNRDWFISLVAVGE</sequence>
<keyword evidence="1" id="KW-0614">Plasmid</keyword>
<dbReference type="RefSeq" id="WP_008916982.1">
    <property type="nucleotide sequence ID" value="NZ_CM001853.1"/>
</dbReference>
<protein>
    <submittedName>
        <fullName evidence="1">Uncharacterized protein</fullName>
    </submittedName>
</protein>
<geneLocation type="plasmid" evidence="1 2">
    <name>pPSN1</name>
</geneLocation>
<dbReference type="HOGENOM" id="CLU_2600659_0_0_6"/>
<dbReference type="AlphaFoldDB" id="K8VXK7"/>
<comment type="caution">
    <text evidence="1">The sequence shown here is derived from an EMBL/GenBank/DDBJ whole genome shotgun (WGS) entry which is preliminary data.</text>
</comment>
<dbReference type="OrthoDB" id="6521002at2"/>
<keyword evidence="2" id="KW-1185">Reference proteome</keyword>
<dbReference type="PROSITE" id="PS00018">
    <property type="entry name" value="EF_HAND_1"/>
    <property type="match status" value="1"/>
</dbReference>
<evidence type="ECO:0000313" key="1">
    <source>
        <dbReference type="EMBL" id="EKT52963.1"/>
    </source>
</evidence>
<proteinExistence type="predicted"/>
<evidence type="ECO:0000313" key="2">
    <source>
        <dbReference type="Proteomes" id="UP000010290"/>
    </source>
</evidence>
<organism evidence="1 2">
    <name type="scientific">Providencia sneebia DSM 19967</name>
    <dbReference type="NCBI Taxonomy" id="1141660"/>
    <lineage>
        <taxon>Bacteria</taxon>
        <taxon>Pseudomonadati</taxon>
        <taxon>Pseudomonadota</taxon>
        <taxon>Gammaproteobacteria</taxon>
        <taxon>Enterobacterales</taxon>
        <taxon>Morganellaceae</taxon>
        <taxon>Providencia</taxon>
    </lineage>
</organism>
<dbReference type="InterPro" id="IPR018247">
    <property type="entry name" value="EF_Hand_1_Ca_BS"/>
</dbReference>
<name>K8VXK7_9GAMM</name>
<gene>
    <name evidence="1" type="ORF">OO7_16280</name>
</gene>
<accession>K8VXK7</accession>
<reference evidence="1 2" key="1">
    <citation type="journal article" date="2012" name="BMC Genomics">
        <title>Comparative genomics of bacteria in the genus Providencia isolated from wild Drosophila melanogaster.</title>
        <authorList>
            <person name="Galac M.R."/>
            <person name="Lazzaro B.P."/>
        </authorList>
    </citation>
    <scope>NUCLEOTIDE SEQUENCE [LARGE SCALE GENOMIC DNA]</scope>
    <source>
        <strain evidence="1 2">DSM 19967</strain>
        <plasmid evidence="1">pPSN1</plasmid>
    </source>
</reference>
<dbReference type="PATRIC" id="fig|1141660.3.peg.3256"/>